<dbReference type="PANTHER" id="PTHR42947">
    <property type="entry name" value="COB--COM HETERODISULFIDE REDUCTASE SUBUNIT B 1"/>
    <property type="match status" value="1"/>
</dbReference>
<keyword evidence="1" id="KW-0560">Oxidoreductase</keyword>
<dbReference type="InterPro" id="IPR004017">
    <property type="entry name" value="Cys_rich_dom"/>
</dbReference>
<name>E1YL52_9BACT</name>
<reference evidence="3" key="1">
    <citation type="journal article" date="2011" name="Environ. Microbiol.">
        <title>Genomic insights into the metabolic potential of the polycyclic aromatic hydrocarbon degrading sulfate-reducing Deltaproteobacterium N47.</title>
        <authorList>
            <person name="Bergmann F."/>
            <person name="Selesi D."/>
            <person name="Weinmaier T."/>
            <person name="Tischler P."/>
            <person name="Rattei T."/>
            <person name="Meckenstock R.U."/>
        </authorList>
    </citation>
    <scope>NUCLEOTIDE SEQUENCE</scope>
</reference>
<gene>
    <name evidence="3" type="ORF">N47_E43470</name>
</gene>
<accession>E1YL52</accession>
<evidence type="ECO:0000259" key="2">
    <source>
        <dbReference type="Pfam" id="PF02754"/>
    </source>
</evidence>
<dbReference type="Pfam" id="PF02754">
    <property type="entry name" value="CCG"/>
    <property type="match status" value="2"/>
</dbReference>
<dbReference type="PANTHER" id="PTHR42947:SF1">
    <property type="entry name" value="COB--COM HETERODISULFIDE REDUCTASE SUBUNIT B 1"/>
    <property type="match status" value="1"/>
</dbReference>
<dbReference type="EMBL" id="FR695877">
    <property type="protein sequence ID" value="CBX30835.1"/>
    <property type="molecule type" value="Genomic_DNA"/>
</dbReference>
<evidence type="ECO:0000256" key="1">
    <source>
        <dbReference type="ARBA" id="ARBA00023002"/>
    </source>
</evidence>
<proteinExistence type="predicted"/>
<dbReference type="InterPro" id="IPR051278">
    <property type="entry name" value="HdrB/HdrD_reductase"/>
</dbReference>
<evidence type="ECO:0000313" key="3">
    <source>
        <dbReference type="EMBL" id="CBX30835.1"/>
    </source>
</evidence>
<protein>
    <recommendedName>
        <fullName evidence="2">Cysteine-rich domain-containing protein</fullName>
    </recommendedName>
</protein>
<sequence>MGCDKLTLKSRKTMMKYALFLGCTIQRRVRQYELSSRAVLKKLGVKSVTLKQFNCCGYPLRNSDFKMFVLLGARNLAIAEKRGLHLMTLCKCCYGSLKKVNDLLKNDPSLLNETNAILAKEQLAYTGNAEVTHLLSVLHKDVGLEAIKEKVKVKFKDLNIATHYGCHALRPSEITQFDNAADPVLFDQLVEVTGARSIEWPLKLECCGAPLTGVNDELSMDLMGKKISSATQAGAHFLCVGCPWCYVQFDSVQVKMSLKRGINNQLPGILYPQLLGLAMGIGGNMLGLDKNQIELTSIKNFLAIDSQEGQKQ</sequence>
<dbReference type="Gene3D" id="3.40.50.11810">
    <property type="match status" value="1"/>
</dbReference>
<dbReference type="Gene3D" id="1.20.1050.140">
    <property type="match status" value="1"/>
</dbReference>
<dbReference type="GO" id="GO:0016491">
    <property type="term" value="F:oxidoreductase activity"/>
    <property type="evidence" value="ECO:0007669"/>
    <property type="project" value="UniProtKB-KW"/>
</dbReference>
<organism evidence="3">
    <name type="scientific">uncultured Desulfobacterium sp</name>
    <dbReference type="NCBI Taxonomy" id="201089"/>
    <lineage>
        <taxon>Bacteria</taxon>
        <taxon>Pseudomonadati</taxon>
        <taxon>Thermodesulfobacteriota</taxon>
        <taxon>Desulfobacteria</taxon>
        <taxon>Desulfobacterales</taxon>
        <taxon>Desulfobacteriaceae</taxon>
        <taxon>Desulfobacterium</taxon>
        <taxon>environmental samples</taxon>
    </lineage>
</organism>
<dbReference type="AlphaFoldDB" id="E1YL52"/>
<feature type="domain" description="Cysteine-rich" evidence="2">
    <location>
        <begin position="160"/>
        <end position="250"/>
    </location>
</feature>
<feature type="domain" description="Cysteine-rich" evidence="2">
    <location>
        <begin position="17"/>
        <end position="98"/>
    </location>
</feature>